<keyword evidence="3" id="KW-1185">Reference proteome</keyword>
<feature type="signal peptide" evidence="1">
    <location>
        <begin position="1"/>
        <end position="20"/>
    </location>
</feature>
<gene>
    <name evidence="2" type="ORF">LPB137_02365</name>
</gene>
<organism evidence="2 3">
    <name type="scientific">Poseidonibacter parvus</name>
    <dbReference type="NCBI Taxonomy" id="1850254"/>
    <lineage>
        <taxon>Bacteria</taxon>
        <taxon>Pseudomonadati</taxon>
        <taxon>Campylobacterota</taxon>
        <taxon>Epsilonproteobacteria</taxon>
        <taxon>Campylobacterales</taxon>
        <taxon>Arcobacteraceae</taxon>
        <taxon>Poseidonibacter</taxon>
    </lineage>
</organism>
<dbReference type="AlphaFoldDB" id="A0A1P8KJP8"/>
<evidence type="ECO:0000313" key="2">
    <source>
        <dbReference type="EMBL" id="APW64770.1"/>
    </source>
</evidence>
<dbReference type="OrthoDB" id="5344177at2"/>
<feature type="chain" id="PRO_5012817500" evidence="1">
    <location>
        <begin position="21"/>
        <end position="129"/>
    </location>
</feature>
<reference evidence="2 3" key="1">
    <citation type="submission" date="2017-01" db="EMBL/GenBank/DDBJ databases">
        <title>Genome sequencing of Arcobacter sp. LPB0137.</title>
        <authorList>
            <person name="Lee G.-W."/>
            <person name="Yi H."/>
        </authorList>
    </citation>
    <scope>NUCLEOTIDE SEQUENCE [LARGE SCALE GENOMIC DNA]</scope>
    <source>
        <strain evidence="2 3">LPB0137</strain>
    </source>
</reference>
<dbReference type="STRING" id="1850254.LPB137_02365"/>
<evidence type="ECO:0000256" key="1">
    <source>
        <dbReference type="SAM" id="SignalP"/>
    </source>
</evidence>
<dbReference type="EMBL" id="CP019070">
    <property type="protein sequence ID" value="APW64770.1"/>
    <property type="molecule type" value="Genomic_DNA"/>
</dbReference>
<dbReference type="KEGG" id="alp:LPB137_02365"/>
<accession>A0A1P8KJP8</accession>
<sequence>MKKIFIILTLLLLSISGLNAYSSKIKKVHAIGIFHENGKGENVQHLKETKDNYNGTCYSKIVIFGNMNKDKADVRIGNSTGVLTKSISIYNKQKIKIAQEQTFIHKKVTKGYLEVRINKKLYDSKVFVK</sequence>
<protein>
    <submittedName>
        <fullName evidence="2">Uncharacterized protein</fullName>
    </submittedName>
</protein>
<dbReference type="Proteomes" id="UP000186074">
    <property type="component" value="Chromosome"/>
</dbReference>
<name>A0A1P8KJP8_9BACT</name>
<keyword evidence="1" id="KW-0732">Signal</keyword>
<evidence type="ECO:0000313" key="3">
    <source>
        <dbReference type="Proteomes" id="UP000186074"/>
    </source>
</evidence>
<proteinExistence type="predicted"/>
<dbReference type="RefSeq" id="WP_076083892.1">
    <property type="nucleotide sequence ID" value="NZ_CP019070.1"/>
</dbReference>